<evidence type="ECO:0000313" key="3">
    <source>
        <dbReference type="Proteomes" id="UP001155059"/>
    </source>
</evidence>
<gene>
    <name evidence="2" type="ORF">M1B34_31165</name>
</gene>
<feature type="coiled-coil region" evidence="1">
    <location>
        <begin position="83"/>
        <end position="110"/>
    </location>
</feature>
<comment type="caution">
    <text evidence="2">The sequence shown here is derived from an EMBL/GenBank/DDBJ whole genome shotgun (WGS) entry which is preliminary data.</text>
</comment>
<organism evidence="2 3">
    <name type="scientific">Pseudomonas morbosilactucae</name>
    <dbReference type="NCBI Taxonomy" id="2938197"/>
    <lineage>
        <taxon>Bacteria</taxon>
        <taxon>Pseudomonadati</taxon>
        <taxon>Pseudomonadota</taxon>
        <taxon>Gammaproteobacteria</taxon>
        <taxon>Pseudomonadales</taxon>
        <taxon>Pseudomonadaceae</taxon>
        <taxon>Pseudomonas</taxon>
    </lineage>
</organism>
<dbReference type="RefSeq" id="WP_268267130.1">
    <property type="nucleotide sequence ID" value="NZ_JALQCW010000103.1"/>
</dbReference>
<sequence length="128" mass="15115">MKRRRITDEDTTAFIEMLRNWNVEKEGDLSWNNFIKKIQTVTGYLYERTSLYKTKNGTIHKEFEIAKSHIKSGHTTKGETMSRQSLLVAYTNLRQEADKLRSQNLSLLQLHSEYLKILYENDIIPNFS</sequence>
<reference evidence="2 3" key="1">
    <citation type="journal article" date="2022" name="Int. J. Syst. Evol. Microbiol.">
        <title>Pseudomonas aegrilactucae sp. nov. and Pseudomonas morbosilactucae sp. nov., pathogens causing bacterial rot of lettuce in Japan.</title>
        <authorList>
            <person name="Sawada H."/>
            <person name="Fujikawa T."/>
            <person name="Satou M."/>
        </authorList>
    </citation>
    <scope>NUCLEOTIDE SEQUENCE [LARGE SCALE GENOMIC DNA]</scope>
    <source>
        <strain evidence="2 3">MAFF 302030</strain>
    </source>
</reference>
<dbReference type="EMBL" id="JALQCW010000103">
    <property type="protein sequence ID" value="MCK9802003.1"/>
    <property type="molecule type" value="Genomic_DNA"/>
</dbReference>
<dbReference type="AlphaFoldDB" id="A0A9X1Z133"/>
<evidence type="ECO:0000313" key="2">
    <source>
        <dbReference type="EMBL" id="MCK9802003.1"/>
    </source>
</evidence>
<name>A0A9X1Z133_9PSED</name>
<proteinExistence type="predicted"/>
<accession>A0A9X1Z133</accession>
<keyword evidence="1" id="KW-0175">Coiled coil</keyword>
<reference evidence="2 3" key="2">
    <citation type="journal article" date="2023" name="Plant Pathol.">
        <title>Dismantling and reorganizing Pseudomonas marginalis sensu#lato.</title>
        <authorList>
            <person name="Sawada H."/>
            <person name="Fujikawa T."/>
            <person name="Satou M."/>
        </authorList>
    </citation>
    <scope>NUCLEOTIDE SEQUENCE [LARGE SCALE GENOMIC DNA]</scope>
    <source>
        <strain evidence="2 3">MAFF 302030</strain>
    </source>
</reference>
<evidence type="ECO:0000256" key="1">
    <source>
        <dbReference type="SAM" id="Coils"/>
    </source>
</evidence>
<protein>
    <submittedName>
        <fullName evidence="2">Uncharacterized protein</fullName>
    </submittedName>
</protein>
<dbReference type="Proteomes" id="UP001155059">
    <property type="component" value="Unassembled WGS sequence"/>
</dbReference>